<name>A0A1Y2FY95_9BASI</name>
<feature type="compositionally biased region" description="Low complexity" evidence="2">
    <location>
        <begin position="13"/>
        <end position="27"/>
    </location>
</feature>
<dbReference type="Proteomes" id="UP000193467">
    <property type="component" value="Unassembled WGS sequence"/>
</dbReference>
<feature type="compositionally biased region" description="Low complexity" evidence="2">
    <location>
        <begin position="100"/>
        <end position="131"/>
    </location>
</feature>
<evidence type="ECO:0000256" key="1">
    <source>
        <dbReference type="ARBA" id="ARBA00038178"/>
    </source>
</evidence>
<evidence type="ECO:0000259" key="3">
    <source>
        <dbReference type="PROSITE" id="PS50211"/>
    </source>
</evidence>
<dbReference type="OrthoDB" id="2536906at2759"/>
<evidence type="ECO:0000313" key="5">
    <source>
        <dbReference type="Proteomes" id="UP000193467"/>
    </source>
</evidence>
<evidence type="ECO:0000313" key="4">
    <source>
        <dbReference type="EMBL" id="ORY89037.1"/>
    </source>
</evidence>
<evidence type="ECO:0000256" key="2">
    <source>
        <dbReference type="SAM" id="MobiDB-lite"/>
    </source>
</evidence>
<feature type="domain" description="UDENN" evidence="3">
    <location>
        <begin position="162"/>
        <end position="596"/>
    </location>
</feature>
<dbReference type="PROSITE" id="PS50211">
    <property type="entry name" value="DENN"/>
    <property type="match status" value="1"/>
</dbReference>
<accession>A0A1Y2FY95</accession>
<dbReference type="PANTHER" id="PTHR31017">
    <property type="entry name" value="LATE SECRETORY PATHWAY PROTEIN AVL9-RELATED"/>
    <property type="match status" value="1"/>
</dbReference>
<dbReference type="Pfam" id="PF09794">
    <property type="entry name" value="Avl9"/>
    <property type="match status" value="1"/>
</dbReference>
<dbReference type="GO" id="GO:0005737">
    <property type="term" value="C:cytoplasm"/>
    <property type="evidence" value="ECO:0007669"/>
    <property type="project" value="TreeGrafter"/>
</dbReference>
<feature type="compositionally biased region" description="Acidic residues" evidence="2">
    <location>
        <begin position="57"/>
        <end position="69"/>
    </location>
</feature>
<proteinExistence type="inferred from homology"/>
<feature type="compositionally biased region" description="Low complexity" evidence="2">
    <location>
        <begin position="805"/>
        <end position="817"/>
    </location>
</feature>
<dbReference type="InterPro" id="IPR051731">
    <property type="entry name" value="DENND11/AVL9_GEFs"/>
</dbReference>
<dbReference type="InterPro" id="IPR018307">
    <property type="entry name" value="ABL9/DENND6_dom"/>
</dbReference>
<comment type="caution">
    <text evidence="4">The sequence shown here is derived from an EMBL/GenBank/DDBJ whole genome shotgun (WGS) entry which is preliminary data.</text>
</comment>
<gene>
    <name evidence="4" type="ORF">BCR35DRAFT_300820</name>
</gene>
<reference evidence="4 5" key="1">
    <citation type="submission" date="2016-07" db="EMBL/GenBank/DDBJ databases">
        <title>Pervasive Adenine N6-methylation of Active Genes in Fungi.</title>
        <authorList>
            <consortium name="DOE Joint Genome Institute"/>
            <person name="Mondo S.J."/>
            <person name="Dannebaum R.O."/>
            <person name="Kuo R.C."/>
            <person name="Labutti K."/>
            <person name="Haridas S."/>
            <person name="Kuo A."/>
            <person name="Salamov A."/>
            <person name="Ahrendt S.R."/>
            <person name="Lipzen A."/>
            <person name="Sullivan W."/>
            <person name="Andreopoulos W.B."/>
            <person name="Clum A."/>
            <person name="Lindquist E."/>
            <person name="Daum C."/>
            <person name="Ramamoorthy G.K."/>
            <person name="Gryganskyi A."/>
            <person name="Culley D."/>
            <person name="Magnuson J.K."/>
            <person name="James T.Y."/>
            <person name="O'Malley M.A."/>
            <person name="Stajich J.E."/>
            <person name="Spatafora J.W."/>
            <person name="Visel A."/>
            <person name="Grigoriev I.V."/>
        </authorList>
    </citation>
    <scope>NUCLEOTIDE SEQUENCE [LARGE SCALE GENOMIC DNA]</scope>
    <source>
        <strain evidence="4 5">62-1032</strain>
    </source>
</reference>
<organism evidence="4 5">
    <name type="scientific">Leucosporidium creatinivorum</name>
    <dbReference type="NCBI Taxonomy" id="106004"/>
    <lineage>
        <taxon>Eukaryota</taxon>
        <taxon>Fungi</taxon>
        <taxon>Dikarya</taxon>
        <taxon>Basidiomycota</taxon>
        <taxon>Pucciniomycotina</taxon>
        <taxon>Microbotryomycetes</taxon>
        <taxon>Leucosporidiales</taxon>
        <taxon>Leucosporidium</taxon>
    </lineage>
</organism>
<keyword evidence="5" id="KW-1185">Reference proteome</keyword>
<dbReference type="InterPro" id="IPR037516">
    <property type="entry name" value="Tripartite_DENN"/>
</dbReference>
<feature type="compositionally biased region" description="Gly residues" evidence="2">
    <location>
        <begin position="676"/>
        <end position="685"/>
    </location>
</feature>
<protein>
    <submittedName>
        <fullName evidence="4">Transport protein Avl9-domain-containing protein</fullName>
    </submittedName>
</protein>
<feature type="compositionally biased region" description="Low complexity" evidence="2">
    <location>
        <begin position="736"/>
        <end position="793"/>
    </location>
</feature>
<dbReference type="AlphaFoldDB" id="A0A1Y2FY95"/>
<dbReference type="PANTHER" id="PTHR31017:SF1">
    <property type="entry name" value="LATE SECRETORY PATHWAY PROTEIN AVL9 HOMOLOG"/>
    <property type="match status" value="1"/>
</dbReference>
<feature type="compositionally biased region" description="Basic and acidic residues" evidence="2">
    <location>
        <begin position="853"/>
        <end position="899"/>
    </location>
</feature>
<feature type="region of interest" description="Disordered" evidence="2">
    <location>
        <begin position="723"/>
        <end position="899"/>
    </location>
</feature>
<dbReference type="EMBL" id="MCGR01000007">
    <property type="protein sequence ID" value="ORY89037.1"/>
    <property type="molecule type" value="Genomic_DNA"/>
</dbReference>
<dbReference type="InParanoid" id="A0A1Y2FY95"/>
<comment type="similarity">
    <text evidence="1">Belongs to the AVL9 family.</text>
</comment>
<sequence>MSSLASDADDVPEQSSTPEQPTSPSSSNHDWSRAGGNDTLKDVDPSAAAVRGAGQQEEQDDTGLEEVELDTTPKVTQSERLDGQGAGVDAREAGAGEGGTAYEATEGSAGAAEAAGTTLPAIPTSAALPSPSTLPTPAPPSASTSSAPPMQRSGSQQSAKVHAVLLVSFDHALGPIIEFGYPQAYQDDAELNKNLPFLALPDGSHAREEDYSYFHLLNPSLAPSTIFGISCNRQIPAEELLNKDKSVTRSTVQKAIVVLASKPIFGPLRDKLGVITRTFFAQRDFGDKSILVELYSSFAMPRMIEESSKEEEREGQEMYMGTSLRELVYKFRSKTLILLKLLLLQRKVMFYSAHSPVESLCTFQYSLVALVPALLMHLDDAASPELDERSKNVTQPTSLRTSDKASLIRYLGLPLNIFGKGSFFQPYLPLQQIDLLQTRSFLVGTTNSIFQQQRDCRIDVLVRIESGTIDVLDPKLQSLLALTAADRKWMEEIVATVDAGWNAEDPSRPKGMSFVGSEDFLRAKFEEYICSLLACIKFNDFLKKGDKAGMLLSGNELDSYNMASFNEAFIRGFKATNAFGLWDKTTDEAIFDLVEPKHPMEGKTNPIEDVGIRLAAGLHDLHLNENLAPTREAISAAVNQGSESLASAYSYLRSDLSRRQSEWEKRRSVSLAPGPEGEGAGGGGLEPVGTALLAGVDVAKTGAASLATGIGSFWSSRKGLFAGGQGGGMKTPPEGGSRSASPSGASPFSTSTLSASASGAPSSSTSTSPLPSPSFGSFLLRPLSTNPLATSTSNPPPSAYPPPSSSTATTPSPSGLASGVGGFFGSIRKSFLEPSPSSTTAGREETSPAPKPGLKELELHDPLTVPRDLDAEREAKEERMRARRERELKRAEERLEGRI</sequence>
<feature type="region of interest" description="Disordered" evidence="2">
    <location>
        <begin position="1"/>
        <end position="157"/>
    </location>
</feature>
<feature type="region of interest" description="Disordered" evidence="2">
    <location>
        <begin position="662"/>
        <end position="685"/>
    </location>
</feature>
<feature type="compositionally biased region" description="Pro residues" evidence="2">
    <location>
        <begin position="794"/>
        <end position="804"/>
    </location>
</feature>